<feature type="binding site" evidence="19">
    <location>
        <begin position="254"/>
        <end position="257"/>
    </location>
    <ligand>
        <name>substrate</name>
    </ligand>
</feature>
<comment type="catalytic activity">
    <reaction evidence="11">
        <text>N-(5Z,8Z,11Z,14Z-eicosatetraenoyl)-L-serine + H2O = (5Z,8Z,11Z,14Z)-eicosatetraenoate + L-serine</text>
        <dbReference type="Rhea" id="RHEA:64116"/>
        <dbReference type="ChEBI" id="CHEBI:15377"/>
        <dbReference type="ChEBI" id="CHEBI:32395"/>
        <dbReference type="ChEBI" id="CHEBI:33384"/>
        <dbReference type="ChEBI" id="CHEBI:149697"/>
    </reaction>
    <physiologicalReaction direction="left-to-right" evidence="11">
        <dbReference type="Rhea" id="RHEA:64117"/>
    </physiologicalReaction>
</comment>
<dbReference type="InterPro" id="IPR020556">
    <property type="entry name" value="Amidase_CS"/>
</dbReference>
<dbReference type="GO" id="GO:0004040">
    <property type="term" value="F:amidase activity"/>
    <property type="evidence" value="ECO:0007669"/>
    <property type="project" value="TreeGrafter"/>
</dbReference>
<comment type="catalytic activity">
    <reaction evidence="12">
        <text>N-(15Z-tetracosenoyl)-ethanolamine + H2O = (15Z)-tetracosenoate + ethanolamine</text>
        <dbReference type="Rhea" id="RHEA:63144"/>
        <dbReference type="ChEBI" id="CHEBI:15377"/>
        <dbReference type="ChEBI" id="CHEBI:32392"/>
        <dbReference type="ChEBI" id="CHEBI:57603"/>
        <dbReference type="ChEBI" id="CHEBI:146187"/>
    </reaction>
    <physiologicalReaction direction="left-to-right" evidence="12">
        <dbReference type="Rhea" id="RHEA:63145"/>
    </physiologicalReaction>
</comment>
<keyword evidence="20" id="KW-0812">Transmembrane</keyword>
<comment type="catalytic activity">
    <reaction evidence="14">
        <text>N-octadecanoyl ethanolamine + H2O = octadecanoate + ethanolamine</text>
        <dbReference type="Rhea" id="RHEA:63124"/>
        <dbReference type="ChEBI" id="CHEBI:15377"/>
        <dbReference type="ChEBI" id="CHEBI:25629"/>
        <dbReference type="ChEBI" id="CHEBI:57603"/>
        <dbReference type="ChEBI" id="CHEBI:85299"/>
    </reaction>
    <physiologicalReaction direction="left-to-right" evidence="14">
        <dbReference type="Rhea" id="RHEA:63125"/>
    </physiologicalReaction>
</comment>
<dbReference type="EC" id="3.5.1.99" evidence="3"/>
<evidence type="ECO:0000256" key="16">
    <source>
        <dbReference type="ARBA" id="ARBA00052709"/>
    </source>
</evidence>
<evidence type="ECO:0000256" key="9">
    <source>
        <dbReference type="ARBA" id="ARBA00048052"/>
    </source>
</evidence>
<comment type="catalytic activity">
    <reaction evidence="15">
        <text>N-docosanoyl-ethanolamine + H2O = docosanoate + ethanolamine</text>
        <dbReference type="Rhea" id="RHEA:63128"/>
        <dbReference type="ChEBI" id="CHEBI:15377"/>
        <dbReference type="ChEBI" id="CHEBI:23858"/>
        <dbReference type="ChEBI" id="CHEBI:57603"/>
        <dbReference type="ChEBI" id="CHEBI:146186"/>
    </reaction>
    <physiologicalReaction direction="left-to-right" evidence="15">
        <dbReference type="Rhea" id="RHEA:63129"/>
    </physiologicalReaction>
</comment>
<evidence type="ECO:0000256" key="12">
    <source>
        <dbReference type="ARBA" id="ARBA00050992"/>
    </source>
</evidence>
<comment type="catalytic activity">
    <reaction evidence="10">
        <text>N-(5Z,8Z,11Z,14Z-eicosatetraenoyl)-ethanolamine + H2O = ethanolamine + (5Z,8Z,11Z,14Z)-eicosatetraenoate</text>
        <dbReference type="Rhea" id="RHEA:26136"/>
        <dbReference type="ChEBI" id="CHEBI:2700"/>
        <dbReference type="ChEBI" id="CHEBI:15377"/>
        <dbReference type="ChEBI" id="CHEBI:32395"/>
        <dbReference type="ChEBI" id="CHEBI:57603"/>
        <dbReference type="EC" id="3.5.1.99"/>
    </reaction>
    <physiologicalReaction direction="left-to-right" evidence="10">
        <dbReference type="Rhea" id="RHEA:26137"/>
    </physiologicalReaction>
</comment>
<evidence type="ECO:0000256" key="15">
    <source>
        <dbReference type="ARBA" id="ARBA00052458"/>
    </source>
</evidence>
<comment type="catalytic activity">
    <reaction evidence="1">
        <text>(9Z)-octadecenamide + H2O = (9Z)-octadecenoate + NH4(+)</text>
        <dbReference type="Rhea" id="RHEA:26506"/>
        <dbReference type="ChEBI" id="CHEBI:15377"/>
        <dbReference type="ChEBI" id="CHEBI:28938"/>
        <dbReference type="ChEBI" id="CHEBI:30823"/>
        <dbReference type="ChEBI" id="CHEBI:116314"/>
        <dbReference type="EC" id="3.5.1.99"/>
    </reaction>
    <physiologicalReaction direction="left-to-right" evidence="1">
        <dbReference type="Rhea" id="RHEA:26507"/>
    </physiologicalReaction>
</comment>
<keyword evidence="20" id="KW-1133">Transmembrane helix</keyword>
<keyword evidence="22" id="KW-1185">Reference proteome</keyword>
<evidence type="ECO:0000256" key="5">
    <source>
        <dbReference type="ARBA" id="ARBA00022801"/>
    </source>
</evidence>
<organism evidence="22 23">
    <name type="scientific">Panagrellus redivivus</name>
    <name type="common">Microworm</name>
    <dbReference type="NCBI Taxonomy" id="6233"/>
    <lineage>
        <taxon>Eukaryota</taxon>
        <taxon>Metazoa</taxon>
        <taxon>Ecdysozoa</taxon>
        <taxon>Nematoda</taxon>
        <taxon>Chromadorea</taxon>
        <taxon>Rhabditida</taxon>
        <taxon>Tylenchina</taxon>
        <taxon>Panagrolaimomorpha</taxon>
        <taxon>Panagrolaimoidea</taxon>
        <taxon>Panagrolaimidae</taxon>
        <taxon>Panagrellus</taxon>
    </lineage>
</organism>
<evidence type="ECO:0000256" key="13">
    <source>
        <dbReference type="ARBA" id="ARBA00051346"/>
    </source>
</evidence>
<dbReference type="FunFam" id="3.90.1300.10:FF:000001">
    <property type="entry name" value="Fatty-acid amide hydrolase 1"/>
    <property type="match status" value="1"/>
</dbReference>
<evidence type="ECO:0000256" key="20">
    <source>
        <dbReference type="SAM" id="Phobius"/>
    </source>
</evidence>
<keyword evidence="5" id="KW-0378">Hydrolase</keyword>
<dbReference type="Gene3D" id="3.90.1300.10">
    <property type="entry name" value="Amidase signature (AS) domain"/>
    <property type="match status" value="1"/>
</dbReference>
<comment type="similarity">
    <text evidence="2">Belongs to the amidase family.</text>
</comment>
<comment type="catalytic activity">
    <reaction evidence="13">
        <text>N-(9Z-hexadecenoyl) ethanolamine + H2O = (9Z)-hexadecenoate + ethanolamine</text>
        <dbReference type="Rhea" id="RHEA:35563"/>
        <dbReference type="ChEBI" id="CHEBI:15377"/>
        <dbReference type="ChEBI" id="CHEBI:32372"/>
        <dbReference type="ChEBI" id="CHEBI:57603"/>
        <dbReference type="ChEBI" id="CHEBI:71465"/>
    </reaction>
    <physiologicalReaction direction="left-to-right" evidence="13">
        <dbReference type="Rhea" id="RHEA:35564"/>
    </physiologicalReaction>
</comment>
<dbReference type="Proteomes" id="UP000492821">
    <property type="component" value="Unassembled WGS sequence"/>
</dbReference>
<keyword evidence="4" id="KW-0597">Phosphoprotein</keyword>
<dbReference type="PIRSF" id="PIRSF001221">
    <property type="entry name" value="Amidase_fungi"/>
    <property type="match status" value="1"/>
</dbReference>
<dbReference type="GO" id="GO:0017064">
    <property type="term" value="F:fatty acid amide hydrolase activity"/>
    <property type="evidence" value="ECO:0007669"/>
    <property type="project" value="UniProtKB-EC"/>
</dbReference>
<comment type="catalytic activity">
    <reaction evidence="8">
        <text>(9Z)-octadecenoate + glycine = N-(9Z-octadecenoyl)glycine + H2O</text>
        <dbReference type="Rhea" id="RHEA:51316"/>
        <dbReference type="ChEBI" id="CHEBI:15377"/>
        <dbReference type="ChEBI" id="CHEBI:30823"/>
        <dbReference type="ChEBI" id="CHEBI:57305"/>
        <dbReference type="ChEBI" id="CHEBI:133992"/>
    </reaction>
    <physiologicalReaction direction="right-to-left" evidence="8">
        <dbReference type="Rhea" id="RHEA:51318"/>
    </physiologicalReaction>
</comment>
<feature type="binding site" evidence="19">
    <location>
        <position position="233"/>
    </location>
    <ligand>
        <name>substrate</name>
    </ligand>
</feature>
<feature type="domain" description="Amidase" evidence="21">
    <location>
        <begin position="103"/>
        <end position="571"/>
    </location>
</feature>
<keyword evidence="6" id="KW-0442">Lipid degradation</keyword>
<evidence type="ECO:0000256" key="2">
    <source>
        <dbReference type="ARBA" id="ARBA00009199"/>
    </source>
</evidence>
<reference evidence="23" key="2">
    <citation type="submission" date="2020-10" db="UniProtKB">
        <authorList>
            <consortium name="WormBaseParasite"/>
        </authorList>
    </citation>
    <scope>IDENTIFICATION</scope>
</reference>
<evidence type="ECO:0000256" key="7">
    <source>
        <dbReference type="ARBA" id="ARBA00023098"/>
    </source>
</evidence>
<dbReference type="PANTHER" id="PTHR45847:SF10">
    <property type="entry name" value="FATTY ACID AMIDE HYDROLASE 1"/>
    <property type="match status" value="1"/>
</dbReference>
<evidence type="ECO:0000256" key="4">
    <source>
        <dbReference type="ARBA" id="ARBA00022553"/>
    </source>
</evidence>
<dbReference type="SUPFAM" id="SSF75304">
    <property type="entry name" value="Amidase signature (AS) enzymes"/>
    <property type="match status" value="1"/>
</dbReference>
<evidence type="ECO:0000313" key="22">
    <source>
        <dbReference type="Proteomes" id="UP000492821"/>
    </source>
</evidence>
<dbReference type="WBParaSite" id="Pan_g3985.t1">
    <property type="protein sequence ID" value="Pan_g3985.t1"/>
    <property type="gene ID" value="Pan_g3985"/>
</dbReference>
<dbReference type="InterPro" id="IPR036928">
    <property type="entry name" value="AS_sf"/>
</dbReference>
<dbReference type="PANTHER" id="PTHR45847">
    <property type="entry name" value="FATTY ACID AMIDE HYDROLASE"/>
    <property type="match status" value="1"/>
</dbReference>
<comment type="catalytic activity">
    <reaction evidence="16">
        <text>N-(5Z,8Z,11Z,14Z)-eicosatetraenoyl-glycine + H2O = (5Z,8Z,11Z,14Z)-eicosatetraenoate + glycine</text>
        <dbReference type="Rhea" id="RHEA:64108"/>
        <dbReference type="ChEBI" id="CHEBI:15377"/>
        <dbReference type="ChEBI" id="CHEBI:32395"/>
        <dbReference type="ChEBI" id="CHEBI:57305"/>
        <dbReference type="ChEBI" id="CHEBI:59002"/>
    </reaction>
    <physiologicalReaction direction="left-to-right" evidence="16">
        <dbReference type="Rhea" id="RHEA:64109"/>
    </physiologicalReaction>
</comment>
<evidence type="ECO:0000256" key="1">
    <source>
        <dbReference type="ARBA" id="ARBA00000208"/>
    </source>
</evidence>
<dbReference type="InterPro" id="IPR052096">
    <property type="entry name" value="Endocannabinoid_amidase"/>
</dbReference>
<evidence type="ECO:0000256" key="11">
    <source>
        <dbReference type="ARBA" id="ARBA00050294"/>
    </source>
</evidence>
<dbReference type="Pfam" id="PF01425">
    <property type="entry name" value="Amidase"/>
    <property type="match status" value="1"/>
</dbReference>
<evidence type="ECO:0000256" key="14">
    <source>
        <dbReference type="ARBA" id="ARBA00051454"/>
    </source>
</evidence>
<name>A0A7E4VVI9_PANRE</name>
<evidence type="ECO:0000256" key="6">
    <source>
        <dbReference type="ARBA" id="ARBA00022963"/>
    </source>
</evidence>
<evidence type="ECO:0000256" key="18">
    <source>
        <dbReference type="PIRSR" id="PIRSR001221-1"/>
    </source>
</evidence>
<proteinExistence type="inferred from homology"/>
<accession>A0A7E4VVI9</accession>
<dbReference type="InterPro" id="IPR023631">
    <property type="entry name" value="Amidase_dom"/>
</dbReference>
<evidence type="ECO:0000313" key="23">
    <source>
        <dbReference type="WBParaSite" id="Pan_g3985.t1"/>
    </source>
</evidence>
<sequence length="584" mass="65177">MVAIIDSIYNFRTWEIQTKGTTVVAVITGITVSWFGFFFAKRYQLRSELKKQVAIREKERQHNMNVARENVSRVSEEQRNKILQLSPEDLRKSLQSRRITCLEAVSAYVGAALEAHEKTNCVTMFILEAFDQAEDLDYRYNDDNYELPMMFGMPISIKESVRVLGHDQTSGYAAEIGNIATSDSILVKVLKEQGFIPFAFTNIPQSLISFGSKNPVYGVTVNPHNPKRTSGGSSSGEGAVIGCGGSIVGMGSDVAGSIRIPSHFSGVVGIKPSHWRMSTNMRASIPGRPLADASEGPMAKTVDLCAKVLQALFTPRLSELDPYVPPVPWRDEVYNSNKTLRIGYYVDDGNFPTTAPIIRAVEEAAANLRARGHTLVPFTPPRVREIYGHYYTALFVDGGNHVANRMWNDLYDWHHRHIVFAPWLPSFLAKPIQFYYGPRSEPLLHALSRSNVKHQEAYAQIMTYRHAFVNKMQTDGIDVLLCPPNAAPAYELELTECLAPAFSYTALFNTLDFAAGVVPFTRVSEADVRANANYPADCYFTKLVKKSVEESEGLPVGVQVAGPPFSEEMVLRVMREVEESIRRD</sequence>
<comment type="catalytic activity">
    <reaction evidence="9">
        <text>N-(9Z-octadecenoyl) ethanolamine + H2O = ethanolamine + (9Z)-octadecenoate</text>
        <dbReference type="Rhea" id="RHEA:45060"/>
        <dbReference type="ChEBI" id="CHEBI:15377"/>
        <dbReference type="ChEBI" id="CHEBI:30823"/>
        <dbReference type="ChEBI" id="CHEBI:57603"/>
        <dbReference type="ChEBI" id="CHEBI:71466"/>
    </reaction>
    <physiologicalReaction direction="left-to-right" evidence="9">
        <dbReference type="Rhea" id="RHEA:45061"/>
    </physiologicalReaction>
</comment>
<keyword evidence="7" id="KW-0443">Lipid metabolism</keyword>
<evidence type="ECO:0000256" key="3">
    <source>
        <dbReference type="ARBA" id="ARBA00012112"/>
    </source>
</evidence>
<protein>
    <recommendedName>
        <fullName evidence="3">fatty acid amide hydrolase</fullName>
        <ecNumber evidence="3">3.5.1.99</ecNumber>
    </recommendedName>
    <alternativeName>
        <fullName evidence="17">Anandamide amidohydrolase 1</fullName>
    </alternativeName>
</protein>
<evidence type="ECO:0000256" key="19">
    <source>
        <dbReference type="PIRSR" id="PIRSR001221-2"/>
    </source>
</evidence>
<dbReference type="GO" id="GO:0009062">
    <property type="term" value="P:fatty acid catabolic process"/>
    <property type="evidence" value="ECO:0007669"/>
    <property type="project" value="TreeGrafter"/>
</dbReference>
<evidence type="ECO:0000256" key="8">
    <source>
        <dbReference type="ARBA" id="ARBA00047450"/>
    </source>
</evidence>
<reference evidence="22" key="1">
    <citation type="journal article" date="2013" name="Genetics">
        <title>The draft genome and transcriptome of Panagrellus redivivus are shaped by the harsh demands of a free-living lifestyle.</title>
        <authorList>
            <person name="Srinivasan J."/>
            <person name="Dillman A.R."/>
            <person name="Macchietto M.G."/>
            <person name="Heikkinen L."/>
            <person name="Lakso M."/>
            <person name="Fracchia K.M."/>
            <person name="Antoshechkin I."/>
            <person name="Mortazavi A."/>
            <person name="Wong G."/>
            <person name="Sternberg P.W."/>
        </authorList>
    </citation>
    <scope>NUCLEOTIDE SEQUENCE [LARGE SCALE GENOMIC DNA]</scope>
    <source>
        <strain evidence="22">MT8872</strain>
    </source>
</reference>
<dbReference type="PROSITE" id="PS00571">
    <property type="entry name" value="AMIDASES"/>
    <property type="match status" value="1"/>
</dbReference>
<evidence type="ECO:0000256" key="10">
    <source>
        <dbReference type="ARBA" id="ARBA00048606"/>
    </source>
</evidence>
<feature type="binding site" evidence="19">
    <location>
        <position position="207"/>
    </location>
    <ligand>
        <name>substrate</name>
    </ligand>
</feature>
<evidence type="ECO:0000259" key="21">
    <source>
        <dbReference type="Pfam" id="PF01425"/>
    </source>
</evidence>
<keyword evidence="20" id="KW-0472">Membrane</keyword>
<feature type="transmembrane region" description="Helical" evidence="20">
    <location>
        <begin position="20"/>
        <end position="40"/>
    </location>
</feature>
<feature type="active site" description="Acyl-ester intermediate" evidence="18">
    <location>
        <position position="257"/>
    </location>
</feature>
<evidence type="ECO:0000256" key="17">
    <source>
        <dbReference type="ARBA" id="ARBA00077216"/>
    </source>
</evidence>
<dbReference type="AlphaFoldDB" id="A0A7E4VVI9"/>
<feature type="active site" description="Charge relay system" evidence="18">
    <location>
        <position position="158"/>
    </location>
</feature>
<feature type="active site" description="Charge relay system" evidence="18">
    <location>
        <position position="233"/>
    </location>
</feature>